<dbReference type="OrthoDB" id="10265800at2759"/>
<dbReference type="InParanoid" id="A0A163JQP7"/>
<dbReference type="STRING" id="4829.A0A163JQP7"/>
<dbReference type="Pfam" id="PF00657">
    <property type="entry name" value="Lipase_GDSL"/>
    <property type="match status" value="1"/>
</dbReference>
<protein>
    <recommendedName>
        <fullName evidence="4">SGNH hydrolase-type esterase domain-containing protein</fullName>
    </recommendedName>
</protein>
<keyword evidence="1" id="KW-0732">Signal</keyword>
<dbReference type="GO" id="GO:0004620">
    <property type="term" value="F:phospholipase activity"/>
    <property type="evidence" value="ECO:0007669"/>
    <property type="project" value="InterPro"/>
</dbReference>
<proteinExistence type="predicted"/>
<reference evidence="2" key="1">
    <citation type="submission" date="2016-04" db="EMBL/GenBank/DDBJ databases">
        <authorList>
            <person name="Evans L.H."/>
            <person name="Alamgir A."/>
            <person name="Owens N."/>
            <person name="Weber N.D."/>
            <person name="Virtaneva K."/>
            <person name="Barbian K."/>
            <person name="Babar A."/>
            <person name="Rosenke K."/>
        </authorList>
    </citation>
    <scope>NUCLEOTIDE SEQUENCE [LARGE SCALE GENOMIC DNA]</scope>
    <source>
        <strain evidence="2">CBS 101.48</strain>
    </source>
</reference>
<dbReference type="PANTHER" id="PTHR21325">
    <property type="entry name" value="PHOSPHOLIPASE B, PLB1"/>
    <property type="match status" value="1"/>
</dbReference>
<organism evidence="2">
    <name type="scientific">Absidia glauca</name>
    <name type="common">Pin mould</name>
    <dbReference type="NCBI Taxonomy" id="4829"/>
    <lineage>
        <taxon>Eukaryota</taxon>
        <taxon>Fungi</taxon>
        <taxon>Fungi incertae sedis</taxon>
        <taxon>Mucoromycota</taxon>
        <taxon>Mucoromycotina</taxon>
        <taxon>Mucoromycetes</taxon>
        <taxon>Mucorales</taxon>
        <taxon>Cunninghamellaceae</taxon>
        <taxon>Absidia</taxon>
    </lineage>
</organism>
<dbReference type="PANTHER" id="PTHR21325:SF31">
    <property type="entry name" value="GH22081P-RELATED"/>
    <property type="match status" value="1"/>
</dbReference>
<evidence type="ECO:0000313" key="2">
    <source>
        <dbReference type="EMBL" id="SAM01924.1"/>
    </source>
</evidence>
<dbReference type="Proteomes" id="UP000078561">
    <property type="component" value="Unassembled WGS sequence"/>
</dbReference>
<name>A0A163JQP7_ABSGL</name>
<dbReference type="InterPro" id="IPR038885">
    <property type="entry name" value="PLB1"/>
</dbReference>
<sequence>MASLFLSTFCVFWILVSLVTVAADIDSCPNDYTPPPPKNVHDLHPHHIETIATIGDSITAGVLAINTKKSHVDGRDLIQYRGLSWLSGADRGAKSIYNYVKHYNSGVYGGSIGKRNLPLCEETFFCLNASSIFKQDVLNAAMPAAVTDHLKNQVNYLNEHMGATSPYAKKWKMINVFLGTNDLSDPQNFVCICCRATAPVEFIGQEVISFHVSMYNSVLKQLAADYGPGGSLGSDTFTVVYQPFGFDVTSLPVTAISNVDGYHPNVMAYEYFTRTMWNQIFRPKAEKIDTFRYETTSKLYCPTEKDRIRTD</sequence>
<gene>
    <name evidence="2" type="primary">ABSGL_07674.1 scaffold 8929</name>
</gene>
<dbReference type="SUPFAM" id="SSF52266">
    <property type="entry name" value="SGNH hydrolase"/>
    <property type="match status" value="1"/>
</dbReference>
<evidence type="ECO:0008006" key="4">
    <source>
        <dbReference type="Google" id="ProtNLM"/>
    </source>
</evidence>
<accession>A0A163JQP7</accession>
<feature type="chain" id="PRO_5007843479" description="SGNH hydrolase-type esterase domain-containing protein" evidence="1">
    <location>
        <begin position="24"/>
        <end position="311"/>
    </location>
</feature>
<feature type="signal peptide" evidence="1">
    <location>
        <begin position="1"/>
        <end position="23"/>
    </location>
</feature>
<dbReference type="EMBL" id="LT553604">
    <property type="protein sequence ID" value="SAM01924.1"/>
    <property type="molecule type" value="Genomic_DNA"/>
</dbReference>
<evidence type="ECO:0000313" key="3">
    <source>
        <dbReference type="Proteomes" id="UP000078561"/>
    </source>
</evidence>
<dbReference type="InterPro" id="IPR001087">
    <property type="entry name" value="GDSL"/>
</dbReference>
<keyword evidence="3" id="KW-1185">Reference proteome</keyword>
<dbReference type="AlphaFoldDB" id="A0A163JQP7"/>
<evidence type="ECO:0000256" key="1">
    <source>
        <dbReference type="SAM" id="SignalP"/>
    </source>
</evidence>
<dbReference type="GO" id="GO:0006644">
    <property type="term" value="P:phospholipid metabolic process"/>
    <property type="evidence" value="ECO:0007669"/>
    <property type="project" value="TreeGrafter"/>
</dbReference>